<evidence type="ECO:0000313" key="1">
    <source>
        <dbReference type="EMBL" id="MFC3149146.1"/>
    </source>
</evidence>
<name>A0ABV7H924_9BURK</name>
<proteinExistence type="predicted"/>
<accession>A0ABV7H924</accession>
<comment type="caution">
    <text evidence="1">The sequence shown here is derived from an EMBL/GenBank/DDBJ whole genome shotgun (WGS) entry which is preliminary data.</text>
</comment>
<dbReference type="RefSeq" id="WP_377305685.1">
    <property type="nucleotide sequence ID" value="NZ_CP180191.1"/>
</dbReference>
<dbReference type="Proteomes" id="UP001595556">
    <property type="component" value="Unassembled WGS sequence"/>
</dbReference>
<evidence type="ECO:0000313" key="2">
    <source>
        <dbReference type="Proteomes" id="UP001595556"/>
    </source>
</evidence>
<keyword evidence="2" id="KW-1185">Reference proteome</keyword>
<gene>
    <name evidence="1" type="ORF">ACFOEN_16105</name>
</gene>
<reference evidence="2" key="1">
    <citation type="journal article" date="2019" name="Int. J. Syst. Evol. Microbiol.">
        <title>The Global Catalogue of Microorganisms (GCM) 10K type strain sequencing project: providing services to taxonomists for standard genome sequencing and annotation.</title>
        <authorList>
            <consortium name="The Broad Institute Genomics Platform"/>
            <consortium name="The Broad Institute Genome Sequencing Center for Infectious Disease"/>
            <person name="Wu L."/>
            <person name="Ma J."/>
        </authorList>
    </citation>
    <scope>NUCLEOTIDE SEQUENCE [LARGE SCALE GENOMIC DNA]</scope>
    <source>
        <strain evidence="2">KCTC 52168</strain>
    </source>
</reference>
<protein>
    <submittedName>
        <fullName evidence="1">Uncharacterized protein</fullName>
    </submittedName>
</protein>
<dbReference type="EMBL" id="JBHRTI010000010">
    <property type="protein sequence ID" value="MFC3149146.1"/>
    <property type="molecule type" value="Genomic_DNA"/>
</dbReference>
<sequence>MFPDADQGMQDFIAVDGWRVTIRYAEGYFASLAEWINAQR</sequence>
<organism evidence="1 2">
    <name type="scientific">Piscinibacterium candidicorallinum</name>
    <dbReference type="NCBI Taxonomy" id="1793872"/>
    <lineage>
        <taxon>Bacteria</taxon>
        <taxon>Pseudomonadati</taxon>
        <taxon>Pseudomonadota</taxon>
        <taxon>Betaproteobacteria</taxon>
        <taxon>Burkholderiales</taxon>
        <taxon>Piscinibacterium</taxon>
    </lineage>
</organism>